<keyword evidence="6" id="KW-0050">Antiport</keyword>
<dbReference type="GO" id="GO:0015297">
    <property type="term" value="F:antiporter activity"/>
    <property type="evidence" value="ECO:0007669"/>
    <property type="project" value="UniProtKB-KW"/>
</dbReference>
<feature type="transmembrane region" description="Helical" evidence="13">
    <location>
        <begin position="200"/>
        <end position="221"/>
    </location>
</feature>
<dbReference type="NCBIfam" id="TIGR00797">
    <property type="entry name" value="matE"/>
    <property type="match status" value="1"/>
</dbReference>
<evidence type="ECO:0000256" key="12">
    <source>
        <dbReference type="ARBA" id="ARBA00031636"/>
    </source>
</evidence>
<feature type="transmembrane region" description="Helical" evidence="13">
    <location>
        <begin position="173"/>
        <end position="194"/>
    </location>
</feature>
<keyword evidence="8 13" id="KW-0812">Transmembrane</keyword>
<dbReference type="GO" id="GO:0005886">
    <property type="term" value="C:plasma membrane"/>
    <property type="evidence" value="ECO:0007669"/>
    <property type="project" value="UniProtKB-SubCell"/>
</dbReference>
<dbReference type="InterPro" id="IPR048279">
    <property type="entry name" value="MdtK-like"/>
</dbReference>
<name>A0A1U7NHY2_9FIRM</name>
<feature type="transmembrane region" description="Helical" evidence="13">
    <location>
        <begin position="421"/>
        <end position="443"/>
    </location>
</feature>
<dbReference type="GeneID" id="82202155"/>
<comment type="function">
    <text evidence="1">Multidrug efflux pump.</text>
</comment>
<dbReference type="PANTHER" id="PTHR43298">
    <property type="entry name" value="MULTIDRUG RESISTANCE PROTEIN NORM-RELATED"/>
    <property type="match status" value="1"/>
</dbReference>
<evidence type="ECO:0000256" key="3">
    <source>
        <dbReference type="ARBA" id="ARBA00010199"/>
    </source>
</evidence>
<sequence length="468" mass="50685">MQKSTFVKNILDGSLSKNILLFALPLAFTGILQQLFNAADIAVVGQFTGELGAQCMAAVGACAPLINLLVNLFIGISLGSNVVIANMTGHRNEKGSSRAAKTSVIIALIGGFFIAIVGQLITPALMRWMSVPDEVFGMAMEYMRIYLIGMPVILLYNFCAAIFRGIGNTRLPLLTLSFAGIVNVALNLFLVAVLHLNVAGVAIATITSNAISSVLLIYLLFKKTKLMSMDYGKFRIDPELAKRILKIGVPSGIQTSVFSIANMVIQSGFNSLGTIVMAASSASINLELTTFNFVSAFGQTCTTFIGQAYGAHQIKKCKKILKICCMEGFGAVLIAASLIVCFGKDMIALFNSNPEVIEYGYYRLCILVFSHLFSVQYEVISGYLRGFGISLLPAVLTTFGVCILRIFWILFIFPLKPTFETIVMVFPISLGSAALMLVIALIIKHPATRILQDDAFRQNQVISQTGQI</sequence>
<keyword evidence="9 13" id="KW-1133">Transmembrane helix</keyword>
<dbReference type="InterPro" id="IPR050222">
    <property type="entry name" value="MATE_MdtK"/>
</dbReference>
<dbReference type="Proteomes" id="UP000186341">
    <property type="component" value="Unassembled WGS sequence"/>
</dbReference>
<dbReference type="PIRSF" id="PIRSF006603">
    <property type="entry name" value="DinF"/>
    <property type="match status" value="1"/>
</dbReference>
<evidence type="ECO:0000256" key="9">
    <source>
        <dbReference type="ARBA" id="ARBA00022989"/>
    </source>
</evidence>
<keyword evidence="5" id="KW-0813">Transport</keyword>
<dbReference type="CDD" id="cd13138">
    <property type="entry name" value="MATE_yoeA_like"/>
    <property type="match status" value="1"/>
</dbReference>
<reference evidence="14 15" key="1">
    <citation type="submission" date="2016-11" db="EMBL/GenBank/DDBJ databases">
        <title>Description of two novel members of the family Erysipelotrichaceae: Ileibacterium lipovorans gen. nov., sp. nov. and Dubosiella newyorkensis, gen. nov., sp. nov.</title>
        <authorList>
            <person name="Cox L.M."/>
            <person name="Sohn J."/>
            <person name="Tyrrell K.L."/>
            <person name="Citron D.M."/>
            <person name="Lawson P.A."/>
            <person name="Patel N.B."/>
            <person name="Iizumi T."/>
            <person name="Perez-Perez G.I."/>
            <person name="Goldstein E.J."/>
            <person name="Blaser M.J."/>
        </authorList>
    </citation>
    <scope>NUCLEOTIDE SEQUENCE [LARGE SCALE GENOMIC DNA]</scope>
    <source>
        <strain evidence="14 15">NYU-BL-A3</strain>
    </source>
</reference>
<dbReference type="EMBL" id="MPJW01000078">
    <property type="protein sequence ID" value="OLU41701.1"/>
    <property type="molecule type" value="Genomic_DNA"/>
</dbReference>
<evidence type="ECO:0000256" key="2">
    <source>
        <dbReference type="ARBA" id="ARBA00004651"/>
    </source>
</evidence>
<comment type="caution">
    <text evidence="14">The sequence shown here is derived from an EMBL/GenBank/DDBJ whole genome shotgun (WGS) entry which is preliminary data.</text>
</comment>
<dbReference type="AlphaFoldDB" id="A0A1U7NHY2"/>
<accession>A0A1U7NHY2</accession>
<dbReference type="RefSeq" id="WP_075818235.1">
    <property type="nucleotide sequence ID" value="NZ_CAJUTZ010000027.1"/>
</dbReference>
<evidence type="ECO:0000256" key="1">
    <source>
        <dbReference type="ARBA" id="ARBA00003408"/>
    </source>
</evidence>
<proteinExistence type="inferred from homology"/>
<dbReference type="GO" id="GO:0006811">
    <property type="term" value="P:monoatomic ion transport"/>
    <property type="evidence" value="ECO:0007669"/>
    <property type="project" value="UniProtKB-KW"/>
</dbReference>
<feature type="transmembrane region" description="Helical" evidence="13">
    <location>
        <begin position="20"/>
        <end position="36"/>
    </location>
</feature>
<evidence type="ECO:0000256" key="11">
    <source>
        <dbReference type="ARBA" id="ARBA00023136"/>
    </source>
</evidence>
<evidence type="ECO:0000256" key="10">
    <source>
        <dbReference type="ARBA" id="ARBA00023065"/>
    </source>
</evidence>
<evidence type="ECO:0000313" key="15">
    <source>
        <dbReference type="Proteomes" id="UP000186341"/>
    </source>
</evidence>
<feature type="transmembrane region" description="Helical" evidence="13">
    <location>
        <begin position="360"/>
        <end position="379"/>
    </location>
</feature>
<dbReference type="Pfam" id="PF01554">
    <property type="entry name" value="MatE"/>
    <property type="match status" value="2"/>
</dbReference>
<feature type="transmembrane region" description="Helical" evidence="13">
    <location>
        <begin position="391"/>
        <end position="415"/>
    </location>
</feature>
<evidence type="ECO:0000313" key="14">
    <source>
        <dbReference type="EMBL" id="OLU41701.1"/>
    </source>
</evidence>
<evidence type="ECO:0000256" key="7">
    <source>
        <dbReference type="ARBA" id="ARBA00022475"/>
    </source>
</evidence>
<organism evidence="14 15">
    <name type="scientific">Ileibacterium valens</name>
    <dbReference type="NCBI Taxonomy" id="1862668"/>
    <lineage>
        <taxon>Bacteria</taxon>
        <taxon>Bacillati</taxon>
        <taxon>Bacillota</taxon>
        <taxon>Erysipelotrichia</taxon>
        <taxon>Erysipelotrichales</taxon>
        <taxon>Erysipelotrichaceae</taxon>
        <taxon>Ileibacterium</taxon>
    </lineage>
</organism>
<keyword evidence="10" id="KW-0406">Ion transport</keyword>
<gene>
    <name evidence="14" type="ORF">BO222_02780</name>
</gene>
<feature type="transmembrane region" description="Helical" evidence="13">
    <location>
        <begin position="104"/>
        <end position="125"/>
    </location>
</feature>
<evidence type="ECO:0000256" key="8">
    <source>
        <dbReference type="ARBA" id="ARBA00022692"/>
    </source>
</evidence>
<comment type="subcellular location">
    <subcellularLocation>
        <location evidence="2">Cell membrane</location>
        <topology evidence="2">Multi-pass membrane protein</topology>
    </subcellularLocation>
</comment>
<feature type="transmembrane region" description="Helical" evidence="13">
    <location>
        <begin position="56"/>
        <end position="84"/>
    </location>
</feature>
<feature type="transmembrane region" description="Helical" evidence="13">
    <location>
        <begin position="145"/>
        <end position="166"/>
    </location>
</feature>
<keyword evidence="11 13" id="KW-0472">Membrane</keyword>
<dbReference type="InterPro" id="IPR002528">
    <property type="entry name" value="MATE_fam"/>
</dbReference>
<feature type="transmembrane region" description="Helical" evidence="13">
    <location>
        <begin position="320"/>
        <end position="340"/>
    </location>
</feature>
<evidence type="ECO:0000256" key="4">
    <source>
        <dbReference type="ARBA" id="ARBA00020268"/>
    </source>
</evidence>
<dbReference type="OrthoDB" id="9776324at2"/>
<dbReference type="GO" id="GO:0042910">
    <property type="term" value="F:xenobiotic transmembrane transporter activity"/>
    <property type="evidence" value="ECO:0007669"/>
    <property type="project" value="InterPro"/>
</dbReference>
<evidence type="ECO:0000256" key="6">
    <source>
        <dbReference type="ARBA" id="ARBA00022449"/>
    </source>
</evidence>
<keyword evidence="7" id="KW-1003">Cell membrane</keyword>
<dbReference type="PANTHER" id="PTHR43298:SF2">
    <property type="entry name" value="FMN_FAD EXPORTER YEEO-RELATED"/>
    <property type="match status" value="1"/>
</dbReference>
<protein>
    <recommendedName>
        <fullName evidence="4">Probable multidrug resistance protein NorM</fullName>
    </recommendedName>
    <alternativeName>
        <fullName evidence="12">Multidrug-efflux transporter</fullName>
    </alternativeName>
</protein>
<keyword evidence="15" id="KW-1185">Reference proteome</keyword>
<comment type="similarity">
    <text evidence="3">Belongs to the multi antimicrobial extrusion (MATE) (TC 2.A.66.1) family.</text>
</comment>
<evidence type="ECO:0000256" key="5">
    <source>
        <dbReference type="ARBA" id="ARBA00022448"/>
    </source>
</evidence>
<evidence type="ECO:0000256" key="13">
    <source>
        <dbReference type="SAM" id="Phobius"/>
    </source>
</evidence>